<dbReference type="InterPro" id="IPR036393">
    <property type="entry name" value="AceGlu_kinase-like_sf"/>
</dbReference>
<evidence type="ECO:0000259" key="1">
    <source>
        <dbReference type="Pfam" id="PF00696"/>
    </source>
</evidence>
<gene>
    <name evidence="2" type="ORF">SAMN02949497_4563</name>
</gene>
<keyword evidence="2" id="KW-0418">Kinase</keyword>
<evidence type="ECO:0000313" key="2">
    <source>
        <dbReference type="EMBL" id="SMF97144.1"/>
    </source>
</evidence>
<dbReference type="RefSeq" id="WP_125469081.1">
    <property type="nucleotide sequence ID" value="NZ_FXAM01000001.1"/>
</dbReference>
<name>A0A1Y6DAD7_9GAMM</name>
<dbReference type="Pfam" id="PF00696">
    <property type="entry name" value="AA_kinase"/>
    <property type="match status" value="1"/>
</dbReference>
<dbReference type="EMBL" id="FXAM01000001">
    <property type="protein sequence ID" value="SMF97144.1"/>
    <property type="molecule type" value="Genomic_DNA"/>
</dbReference>
<protein>
    <submittedName>
        <fullName evidence="2">Uncharacterized kinase</fullName>
    </submittedName>
</protein>
<dbReference type="InterPro" id="IPR001048">
    <property type="entry name" value="Asp/Glu/Uridylate_kinase"/>
</dbReference>
<dbReference type="AlphaFoldDB" id="A0A1Y6DAD7"/>
<keyword evidence="2" id="KW-0808">Transferase</keyword>
<organism evidence="2 3">
    <name type="scientific">Methylomagnum ishizawai</name>
    <dbReference type="NCBI Taxonomy" id="1760988"/>
    <lineage>
        <taxon>Bacteria</taxon>
        <taxon>Pseudomonadati</taxon>
        <taxon>Pseudomonadota</taxon>
        <taxon>Gammaproteobacteria</taxon>
        <taxon>Methylococcales</taxon>
        <taxon>Methylococcaceae</taxon>
        <taxon>Methylomagnum</taxon>
    </lineage>
</organism>
<dbReference type="Gene3D" id="3.40.1160.10">
    <property type="entry name" value="Acetylglutamate kinase-like"/>
    <property type="match status" value="1"/>
</dbReference>
<dbReference type="GO" id="GO:0016301">
    <property type="term" value="F:kinase activity"/>
    <property type="evidence" value="ECO:0007669"/>
    <property type="project" value="UniProtKB-KW"/>
</dbReference>
<proteinExistence type="predicted"/>
<keyword evidence="3" id="KW-1185">Reference proteome</keyword>
<evidence type="ECO:0000313" key="3">
    <source>
        <dbReference type="Proteomes" id="UP000192923"/>
    </source>
</evidence>
<dbReference type="OrthoDB" id="8526978at2"/>
<reference evidence="2 3" key="1">
    <citation type="submission" date="2016-12" db="EMBL/GenBank/DDBJ databases">
        <authorList>
            <person name="Song W.-J."/>
            <person name="Kurnit D.M."/>
        </authorList>
    </citation>
    <scope>NUCLEOTIDE SEQUENCE [LARGE SCALE GENOMIC DNA]</scope>
    <source>
        <strain evidence="2 3">175</strain>
    </source>
</reference>
<dbReference type="STRING" id="1760988.SAMN02949497_4563"/>
<accession>A0A1Y6DAD7</accession>
<feature type="domain" description="Aspartate/glutamate/uridylate kinase" evidence="1">
    <location>
        <begin position="5"/>
        <end position="141"/>
    </location>
</feature>
<sequence>MPTPWVIKLGGSLHASEHLPRWLHALADSGAVLVPGGGPFADAVRTAQTHWGFSDHAAHAMAILAMRQYGLMLGDLSPGFAVSSDIAGLAAALAVGRSALWLPDPAAIPEAEVPASWAITSDSLAAWLARKLGVEHLLLVKSAGIPTGEFGVQAAAARGWIDAAFPAFLAGGGLGAWLARPDQHTRLGLGLREPRTVFTPIVPDIGPVTRENTSYVDHSPLFRQPA</sequence>
<dbReference type="Proteomes" id="UP000192923">
    <property type="component" value="Unassembled WGS sequence"/>
</dbReference>
<dbReference type="SUPFAM" id="SSF53633">
    <property type="entry name" value="Carbamate kinase-like"/>
    <property type="match status" value="1"/>
</dbReference>